<feature type="domain" description="Heterokaryon incompatibility" evidence="1">
    <location>
        <begin position="65"/>
        <end position="210"/>
    </location>
</feature>
<dbReference type="Proteomes" id="UP001174936">
    <property type="component" value="Unassembled WGS sequence"/>
</dbReference>
<reference evidence="2" key="1">
    <citation type="submission" date="2023-06" db="EMBL/GenBank/DDBJ databases">
        <title>Genome-scale phylogeny and comparative genomics of the fungal order Sordariales.</title>
        <authorList>
            <consortium name="Lawrence Berkeley National Laboratory"/>
            <person name="Hensen N."/>
            <person name="Bonometti L."/>
            <person name="Westerberg I."/>
            <person name="Brannstrom I.O."/>
            <person name="Guillou S."/>
            <person name="Cros-Aarteil S."/>
            <person name="Calhoun S."/>
            <person name="Haridas S."/>
            <person name="Kuo A."/>
            <person name="Mondo S."/>
            <person name="Pangilinan J."/>
            <person name="Riley R."/>
            <person name="Labutti K."/>
            <person name="Andreopoulos B."/>
            <person name="Lipzen A."/>
            <person name="Chen C."/>
            <person name="Yanf M."/>
            <person name="Daum C."/>
            <person name="Ng V."/>
            <person name="Clum A."/>
            <person name="Steindorff A."/>
            <person name="Ohm R."/>
            <person name="Martin F."/>
            <person name="Silar P."/>
            <person name="Natvig D."/>
            <person name="Lalanne C."/>
            <person name="Gautier V."/>
            <person name="Ament-Velasquez S.L."/>
            <person name="Kruys A."/>
            <person name="Hutchinson M.I."/>
            <person name="Powell A.J."/>
            <person name="Barry K."/>
            <person name="Miller A.N."/>
            <person name="Grigoriev I.V."/>
            <person name="Debuchy R."/>
            <person name="Gladieux P."/>
            <person name="Thoren M.H."/>
            <person name="Johannesson H."/>
        </authorList>
    </citation>
    <scope>NUCLEOTIDE SEQUENCE</scope>
    <source>
        <strain evidence="2">SMH2532-1</strain>
    </source>
</reference>
<keyword evidence="3" id="KW-1185">Reference proteome</keyword>
<evidence type="ECO:0000313" key="2">
    <source>
        <dbReference type="EMBL" id="KAK0644312.1"/>
    </source>
</evidence>
<accession>A0AA39Y1K0</accession>
<dbReference type="EMBL" id="JAULSV010000005">
    <property type="protein sequence ID" value="KAK0644312.1"/>
    <property type="molecule type" value="Genomic_DNA"/>
</dbReference>
<dbReference type="PANTHER" id="PTHR33112:SF16">
    <property type="entry name" value="HETEROKARYON INCOMPATIBILITY DOMAIN-CONTAINING PROTEIN"/>
    <property type="match status" value="1"/>
</dbReference>
<name>A0AA39Y1K0_9PEZI</name>
<evidence type="ECO:0000259" key="1">
    <source>
        <dbReference type="Pfam" id="PF06985"/>
    </source>
</evidence>
<protein>
    <submittedName>
        <fullName evidence="2">Heterokaryon incompatibility protein-domain-containing protein</fullName>
    </submittedName>
</protein>
<organism evidence="2 3">
    <name type="scientific">Cercophora newfieldiana</name>
    <dbReference type="NCBI Taxonomy" id="92897"/>
    <lineage>
        <taxon>Eukaryota</taxon>
        <taxon>Fungi</taxon>
        <taxon>Dikarya</taxon>
        <taxon>Ascomycota</taxon>
        <taxon>Pezizomycotina</taxon>
        <taxon>Sordariomycetes</taxon>
        <taxon>Sordariomycetidae</taxon>
        <taxon>Sordariales</taxon>
        <taxon>Lasiosphaeriaceae</taxon>
        <taxon>Cercophora</taxon>
    </lineage>
</organism>
<comment type="caution">
    <text evidence="2">The sequence shown here is derived from an EMBL/GenBank/DDBJ whole genome shotgun (WGS) entry which is preliminary data.</text>
</comment>
<sequence>MGRKLQPANSPEAFATLRKWLDACKTNHPQCATKGPLPTRVINVGKAVQDFVRLEVVQPGQAAHYMALSHCWGRIQLIRTLKANYVEHQKGIPLAKLTRTFRDAVEITPEMGIHYLWIGSLCIVQDSPDDWEKEAAKMGNVYRFSYLTIAAAYSEDSNGGILRAKYNESKSVMKCTVGNAVGSVYVTFRHSDFASLHKQPLHTRAWVLQERILSPRTIHYTEGQMLWECRRARRCETGVPENALTLPGVRIWDGRLQFDAGALHKFWWNWYDMLHDFTARSITYGDDRLPALSGIAHVMEGVTKGGYIGGI</sequence>
<evidence type="ECO:0000313" key="3">
    <source>
        <dbReference type="Proteomes" id="UP001174936"/>
    </source>
</evidence>
<dbReference type="AlphaFoldDB" id="A0AA39Y1K0"/>
<dbReference type="PANTHER" id="PTHR33112">
    <property type="entry name" value="DOMAIN PROTEIN, PUTATIVE-RELATED"/>
    <property type="match status" value="1"/>
</dbReference>
<gene>
    <name evidence="2" type="ORF">B0T16DRAFT_331362</name>
</gene>
<proteinExistence type="predicted"/>
<dbReference type="InterPro" id="IPR010730">
    <property type="entry name" value="HET"/>
</dbReference>
<dbReference type="Pfam" id="PF06985">
    <property type="entry name" value="HET"/>
    <property type="match status" value="1"/>
</dbReference>